<dbReference type="RefSeq" id="WP_014802952.1">
    <property type="nucleotide sequence ID" value="NC_018020.1"/>
</dbReference>
<dbReference type="HOGENOM" id="CLU_028104_2_2_12"/>
<keyword evidence="2" id="KW-0132">Cell division</keyword>
<keyword evidence="13" id="KW-1185">Reference proteome</keyword>
<dbReference type="Pfam" id="PF02875">
    <property type="entry name" value="Mur_ligase_C"/>
    <property type="match status" value="1"/>
</dbReference>
<dbReference type="EMBL" id="CP002959">
    <property type="protein sequence ID" value="AFM12443.1"/>
    <property type="molecule type" value="Genomic_DNA"/>
</dbReference>
<feature type="domain" description="Mur ligase central" evidence="11">
    <location>
        <begin position="120"/>
        <end position="286"/>
    </location>
</feature>
<gene>
    <name evidence="12" type="ordered locus">Turpa_1796</name>
</gene>
<dbReference type="Gene3D" id="3.90.190.20">
    <property type="entry name" value="Mur ligase, C-terminal domain"/>
    <property type="match status" value="1"/>
</dbReference>
<evidence type="ECO:0000256" key="2">
    <source>
        <dbReference type="ARBA" id="ARBA00022618"/>
    </source>
</evidence>
<dbReference type="GO" id="GO:0005524">
    <property type="term" value="F:ATP binding"/>
    <property type="evidence" value="ECO:0007669"/>
    <property type="project" value="UniProtKB-KW"/>
</dbReference>
<dbReference type="GO" id="GO:0008360">
    <property type="term" value="P:regulation of cell shape"/>
    <property type="evidence" value="ECO:0007669"/>
    <property type="project" value="UniProtKB-KW"/>
</dbReference>
<organism evidence="12 13">
    <name type="scientific">Turneriella parva (strain ATCC BAA-1111 / DSM 21527 / NCTC 11395 / H)</name>
    <name type="common">Leptospira parva</name>
    <dbReference type="NCBI Taxonomy" id="869212"/>
    <lineage>
        <taxon>Bacteria</taxon>
        <taxon>Pseudomonadati</taxon>
        <taxon>Spirochaetota</taxon>
        <taxon>Spirochaetia</taxon>
        <taxon>Leptospirales</taxon>
        <taxon>Leptospiraceae</taxon>
        <taxon>Turneriella</taxon>
    </lineage>
</organism>
<evidence type="ECO:0000256" key="3">
    <source>
        <dbReference type="ARBA" id="ARBA00022741"/>
    </source>
</evidence>
<dbReference type="Gene3D" id="3.40.50.720">
    <property type="entry name" value="NAD(P)-binding Rossmann-like Domain"/>
    <property type="match status" value="1"/>
</dbReference>
<keyword evidence="3" id="KW-0547">Nucleotide-binding</keyword>
<evidence type="ECO:0000256" key="1">
    <source>
        <dbReference type="ARBA" id="ARBA00022598"/>
    </source>
</evidence>
<dbReference type="SUPFAM" id="SSF53623">
    <property type="entry name" value="MurD-like peptide ligases, catalytic domain"/>
    <property type="match status" value="1"/>
</dbReference>
<keyword evidence="7" id="KW-0131">Cell cycle</keyword>
<evidence type="ECO:0000313" key="12">
    <source>
        <dbReference type="EMBL" id="AFM12443.1"/>
    </source>
</evidence>
<evidence type="ECO:0000256" key="4">
    <source>
        <dbReference type="ARBA" id="ARBA00022840"/>
    </source>
</evidence>
<name>I4B586_TURPD</name>
<dbReference type="InterPro" id="IPR013221">
    <property type="entry name" value="Mur_ligase_cen"/>
</dbReference>
<feature type="domain" description="Mur ligase C-terminal" evidence="10">
    <location>
        <begin position="311"/>
        <end position="354"/>
    </location>
</feature>
<dbReference type="Proteomes" id="UP000006048">
    <property type="component" value="Chromosome"/>
</dbReference>
<dbReference type="PANTHER" id="PTHR43445">
    <property type="entry name" value="UDP-N-ACETYLMURAMATE--L-ALANINE LIGASE-RELATED"/>
    <property type="match status" value="1"/>
</dbReference>
<protein>
    <submittedName>
        <fullName evidence="12">UDP-N-acetylmuramate--L-alanine ligase</fullName>
        <ecNumber evidence="12">6.3.2.8</ecNumber>
    </submittedName>
</protein>
<dbReference type="EC" id="6.3.2.8" evidence="12"/>
<dbReference type="SUPFAM" id="SSF51984">
    <property type="entry name" value="MurCD N-terminal domain"/>
    <property type="match status" value="1"/>
</dbReference>
<dbReference type="InterPro" id="IPR036565">
    <property type="entry name" value="Mur-like_cat_sf"/>
</dbReference>
<dbReference type="GO" id="GO:0009252">
    <property type="term" value="P:peptidoglycan biosynthetic process"/>
    <property type="evidence" value="ECO:0007669"/>
    <property type="project" value="UniProtKB-KW"/>
</dbReference>
<dbReference type="Pfam" id="PF01225">
    <property type="entry name" value="Mur_ligase"/>
    <property type="match status" value="1"/>
</dbReference>
<accession>I4B586</accession>
<sequence length="458" mass="50000">MAIDSNAFSGSRSNPENVHIIGAGGVGMSGLAMLLARTGAAVTASDLNDSPYLRKLSEKGIATWVGSSPEKIKPGSQVFYSTAVKPEDPERAYAEAHGFACASRHALLQLITQNYFTIAVAGCHGKTTTSAWVARLLESAGFDPTALIGGTVPEWSSNYREGKGTYRGKPLLVIEADESDRSFLSIDTDVALVTNIDLDHTDVHSSLESLRAEFREFLSGALSRGGWAHVSKECDAEFVSLLQERERNIFTQTQVDTALRTVVYGQQALQVGLAGVHNLMNASLVVQLARALNIGDAVLAPMLRNFGGVNRRMQKLAEFAELMLTVIDDYAHHPHEVQATLAALASQYDKLLIFWEPHRLSRFTHFHREFSDALLPYATGHSLFTLPLYASGDKAGDYPETEKLFIPFCNPPFVHIAKSEDFPLTRNAFGDRKAAAVFMGAGLSSEFAQQYVEWLGSL</sequence>
<dbReference type="OrthoDB" id="9804126at2"/>
<keyword evidence="4" id="KW-0067">ATP-binding</keyword>
<evidence type="ECO:0000256" key="7">
    <source>
        <dbReference type="ARBA" id="ARBA00023306"/>
    </source>
</evidence>
<evidence type="ECO:0000256" key="5">
    <source>
        <dbReference type="ARBA" id="ARBA00022960"/>
    </source>
</evidence>
<evidence type="ECO:0000259" key="9">
    <source>
        <dbReference type="Pfam" id="PF01225"/>
    </source>
</evidence>
<evidence type="ECO:0000256" key="8">
    <source>
        <dbReference type="ARBA" id="ARBA00023316"/>
    </source>
</evidence>
<evidence type="ECO:0000259" key="10">
    <source>
        <dbReference type="Pfam" id="PF02875"/>
    </source>
</evidence>
<dbReference type="STRING" id="869212.Turpa_1796"/>
<reference evidence="12 13" key="1">
    <citation type="submission" date="2012-06" db="EMBL/GenBank/DDBJ databases">
        <title>The complete chromosome of genome of Turneriella parva DSM 21527.</title>
        <authorList>
            <consortium name="US DOE Joint Genome Institute (JGI-PGF)"/>
            <person name="Lucas S."/>
            <person name="Han J."/>
            <person name="Lapidus A."/>
            <person name="Bruce D."/>
            <person name="Goodwin L."/>
            <person name="Pitluck S."/>
            <person name="Peters L."/>
            <person name="Kyrpides N."/>
            <person name="Mavromatis K."/>
            <person name="Ivanova N."/>
            <person name="Mikhailova N."/>
            <person name="Chertkov O."/>
            <person name="Detter J.C."/>
            <person name="Tapia R."/>
            <person name="Han C."/>
            <person name="Land M."/>
            <person name="Hauser L."/>
            <person name="Markowitz V."/>
            <person name="Cheng J.-F."/>
            <person name="Hugenholtz P."/>
            <person name="Woyke T."/>
            <person name="Wu D."/>
            <person name="Gronow S."/>
            <person name="Wellnitz S."/>
            <person name="Brambilla E."/>
            <person name="Klenk H.-P."/>
            <person name="Eisen J.A."/>
        </authorList>
    </citation>
    <scope>NUCLEOTIDE SEQUENCE [LARGE SCALE GENOMIC DNA]</scope>
    <source>
        <strain evidence="13">ATCC BAA-1111 / DSM 21527 / NCTC 11395 / H</strain>
    </source>
</reference>
<dbReference type="InterPro" id="IPR036615">
    <property type="entry name" value="Mur_ligase_C_dom_sf"/>
</dbReference>
<dbReference type="Gene3D" id="3.40.1190.10">
    <property type="entry name" value="Mur-like, catalytic domain"/>
    <property type="match status" value="1"/>
</dbReference>
<dbReference type="AlphaFoldDB" id="I4B586"/>
<proteinExistence type="predicted"/>
<keyword evidence="1 12" id="KW-0436">Ligase</keyword>
<feature type="domain" description="Mur ligase N-terminal catalytic" evidence="9">
    <location>
        <begin position="18"/>
        <end position="115"/>
    </location>
</feature>
<dbReference type="SUPFAM" id="SSF53244">
    <property type="entry name" value="MurD-like peptide ligases, peptide-binding domain"/>
    <property type="match status" value="1"/>
</dbReference>
<dbReference type="InterPro" id="IPR000713">
    <property type="entry name" value="Mur_ligase_N"/>
</dbReference>
<dbReference type="InterPro" id="IPR004101">
    <property type="entry name" value="Mur_ligase_C"/>
</dbReference>
<dbReference type="Pfam" id="PF08245">
    <property type="entry name" value="Mur_ligase_M"/>
    <property type="match status" value="1"/>
</dbReference>
<keyword evidence="5" id="KW-0133">Cell shape</keyword>
<dbReference type="GO" id="GO:0051301">
    <property type="term" value="P:cell division"/>
    <property type="evidence" value="ECO:0007669"/>
    <property type="project" value="UniProtKB-KW"/>
</dbReference>
<evidence type="ECO:0000256" key="6">
    <source>
        <dbReference type="ARBA" id="ARBA00022984"/>
    </source>
</evidence>
<dbReference type="PANTHER" id="PTHR43445:SF3">
    <property type="entry name" value="UDP-N-ACETYLMURAMATE--L-ALANINE LIGASE"/>
    <property type="match status" value="1"/>
</dbReference>
<dbReference type="PATRIC" id="fig|869212.3.peg.1795"/>
<evidence type="ECO:0000259" key="11">
    <source>
        <dbReference type="Pfam" id="PF08245"/>
    </source>
</evidence>
<dbReference type="InterPro" id="IPR050061">
    <property type="entry name" value="MurCDEF_pg_biosynth"/>
</dbReference>
<keyword evidence="6" id="KW-0573">Peptidoglycan synthesis</keyword>
<keyword evidence="8" id="KW-0961">Cell wall biogenesis/degradation</keyword>
<dbReference type="GO" id="GO:0008763">
    <property type="term" value="F:UDP-N-acetylmuramate-L-alanine ligase activity"/>
    <property type="evidence" value="ECO:0007669"/>
    <property type="project" value="UniProtKB-EC"/>
</dbReference>
<evidence type="ECO:0000313" key="13">
    <source>
        <dbReference type="Proteomes" id="UP000006048"/>
    </source>
</evidence>
<dbReference type="KEGG" id="tpx:Turpa_1796"/>
<dbReference type="GO" id="GO:0071555">
    <property type="term" value="P:cell wall organization"/>
    <property type="evidence" value="ECO:0007669"/>
    <property type="project" value="UniProtKB-KW"/>
</dbReference>